<dbReference type="GO" id="GO:0000049">
    <property type="term" value="F:tRNA binding"/>
    <property type="evidence" value="ECO:0007669"/>
    <property type="project" value="UniProtKB-KW"/>
</dbReference>
<sequence length="406" mass="46493">MLEKFLRLARGRVVPGYSPQHVPAKFDNVVIAMSGGVDSSVAAALFAHYPKATGVYMQNWSESQALESIAEEPCYEKDWKDVAKLGDFLGVPVEKVNFESDYWIDVFEPMLQEYDQGRTPNPDIGCNKFVKFGKLKSYLDQKYGHDNYHLVTGHYSRVLQHLESKEYHLLRGYYPQKDQSYYLSQINGGILPRLVLPMGHLTKPEVRDMARELQLPTANKRDSQGICFVNNSQHKKFNKFLEHYLTNKPGNVITVEPTGEKTVWGTHKGLWSYTLGQKIGDGISLPQADPRYTGAWYVSEKIPATNEIVIVRGRENPQLYRDKLRIQDFEYLGEPQTIRKEITEALQRGELRARYRSLMEPEPLISINTDADEFHLQFQRPQRAMAPGQFCCLLSQNRILGSGPIM</sequence>
<keyword evidence="8" id="KW-0067">ATP-binding</keyword>
<protein>
    <recommendedName>
        <fullName evidence="3">tRNA-5-taurinomethyluridine 2-sulfurtransferase</fullName>
        <ecNumber evidence="3">2.8.1.14</ecNumber>
    </recommendedName>
</protein>
<dbReference type="CDD" id="cd01998">
    <property type="entry name" value="MnmA_TRMU-like"/>
    <property type="match status" value="1"/>
</dbReference>
<dbReference type="Pfam" id="PF20259">
    <property type="entry name" value="tRNA_Me_trans_M"/>
    <property type="match status" value="1"/>
</dbReference>
<gene>
    <name evidence="14" type="ORF">AO440_003316</name>
</gene>
<evidence type="ECO:0000256" key="5">
    <source>
        <dbReference type="ARBA" id="ARBA00022679"/>
    </source>
</evidence>
<dbReference type="Gene3D" id="2.40.30.10">
    <property type="entry name" value="Translation factors"/>
    <property type="match status" value="1"/>
</dbReference>
<dbReference type="PANTHER" id="PTHR11933">
    <property type="entry name" value="TRNA 5-METHYLAMINOMETHYL-2-THIOURIDYLATE -METHYLTRANSFERASE"/>
    <property type="match status" value="1"/>
</dbReference>
<dbReference type="SUPFAM" id="SSF52402">
    <property type="entry name" value="Adenine nucleotide alpha hydrolases-like"/>
    <property type="match status" value="1"/>
</dbReference>
<dbReference type="EC" id="2.8.1.14" evidence="3"/>
<dbReference type="VEuPathDB" id="FungiDB:CAGL0K01529g"/>
<evidence type="ECO:0000313" key="15">
    <source>
        <dbReference type="Proteomes" id="UP000054886"/>
    </source>
</evidence>
<dbReference type="Gene3D" id="2.30.30.280">
    <property type="entry name" value="Adenine nucleotide alpha hydrolases-like domains"/>
    <property type="match status" value="1"/>
</dbReference>
<organism evidence="14 15">
    <name type="scientific">Candida glabrata</name>
    <name type="common">Yeast</name>
    <name type="synonym">Torulopsis glabrata</name>
    <dbReference type="NCBI Taxonomy" id="5478"/>
    <lineage>
        <taxon>Eukaryota</taxon>
        <taxon>Fungi</taxon>
        <taxon>Dikarya</taxon>
        <taxon>Ascomycota</taxon>
        <taxon>Saccharomycotina</taxon>
        <taxon>Saccharomycetes</taxon>
        <taxon>Saccharomycetales</taxon>
        <taxon>Saccharomycetaceae</taxon>
        <taxon>Nakaseomyces</taxon>
    </lineage>
</organism>
<evidence type="ECO:0000256" key="10">
    <source>
        <dbReference type="ARBA" id="ARBA00023157"/>
    </source>
</evidence>
<dbReference type="NCBIfam" id="TIGR00420">
    <property type="entry name" value="trmU"/>
    <property type="match status" value="1"/>
</dbReference>
<dbReference type="VEuPathDB" id="FungiDB:B1J91_K01529g"/>
<dbReference type="EMBL" id="LLZZ01000172">
    <property type="protein sequence ID" value="KTA96480.1"/>
    <property type="molecule type" value="Genomic_DNA"/>
</dbReference>
<reference evidence="14 15" key="1">
    <citation type="submission" date="2015-10" db="EMBL/GenBank/DDBJ databases">
        <title>Draft genomes sequences of Candida glabrata isolates 1A, 1B, 2A, 2B, 3A and 3B.</title>
        <authorList>
            <person name="Haavelsrud O.E."/>
            <person name="Gaustad P."/>
        </authorList>
    </citation>
    <scope>NUCLEOTIDE SEQUENCE [LARGE SCALE GENOMIC DNA]</scope>
    <source>
        <strain evidence="14">910700640</strain>
    </source>
</reference>
<evidence type="ECO:0000256" key="3">
    <source>
        <dbReference type="ARBA" id="ARBA00011953"/>
    </source>
</evidence>
<feature type="domain" description="tRNA-specific 2-thiouridylase MnmA-like central" evidence="13">
    <location>
        <begin position="239"/>
        <end position="312"/>
    </location>
</feature>
<dbReference type="InterPro" id="IPR014729">
    <property type="entry name" value="Rossmann-like_a/b/a_fold"/>
</dbReference>
<keyword evidence="6" id="KW-0819">tRNA processing</keyword>
<evidence type="ECO:0000256" key="8">
    <source>
        <dbReference type="ARBA" id="ARBA00022840"/>
    </source>
</evidence>
<evidence type="ECO:0000256" key="1">
    <source>
        <dbReference type="ARBA" id="ARBA00003986"/>
    </source>
</evidence>
<comment type="caution">
    <text evidence="14">The sequence shown here is derived from an EMBL/GenBank/DDBJ whole genome shotgun (WGS) entry which is preliminary data.</text>
</comment>
<dbReference type="Gene3D" id="3.40.50.620">
    <property type="entry name" value="HUPs"/>
    <property type="match status" value="1"/>
</dbReference>
<dbReference type="Pfam" id="PF20258">
    <property type="entry name" value="tRNA_Me_trans_C"/>
    <property type="match status" value="1"/>
</dbReference>
<comment type="similarity">
    <text evidence="2">Belongs to the MnmA/TRMU family.</text>
</comment>
<evidence type="ECO:0000313" key="14">
    <source>
        <dbReference type="EMBL" id="KTA96480.1"/>
    </source>
</evidence>
<keyword evidence="5" id="KW-0808">Transferase</keyword>
<dbReference type="InterPro" id="IPR046885">
    <property type="entry name" value="MnmA-like_C"/>
</dbReference>
<keyword evidence="4" id="KW-0820">tRNA-binding</keyword>
<comment type="function">
    <text evidence="1">Catalyzes the 2-thiolation of uridine at the wobble position (U34) of mitochondrial tRNA(Lys), tRNA(Glu) and tRNA(Gln). Required for the formation of 5-taurinomethyl-2-thiouridine (tm5s2U) of mitochondrial tRNA(Lys), tRNA(Glu), and tRNA(Gln) at the wobble position. ATP is required to activate the C2 atom of the wobble base.</text>
</comment>
<comment type="catalytic activity">
    <reaction evidence="11">
        <text>5-taurinomethyluridine(34) in tRNA + S-sulfanyl-L-cysteinyl-[protein] + AH2 + ATP = 5-taurinomethyl-2-thiouridine(34) in tRNA + L-cysteinyl-[protein] + A + AMP + diphosphate + H(+)</text>
        <dbReference type="Rhea" id="RHEA:47040"/>
        <dbReference type="Rhea" id="RHEA-COMP:10131"/>
        <dbReference type="Rhea" id="RHEA-COMP:11726"/>
        <dbReference type="Rhea" id="RHEA-COMP:11732"/>
        <dbReference type="Rhea" id="RHEA-COMP:11733"/>
        <dbReference type="ChEBI" id="CHEBI:13193"/>
        <dbReference type="ChEBI" id="CHEBI:15378"/>
        <dbReference type="ChEBI" id="CHEBI:17499"/>
        <dbReference type="ChEBI" id="CHEBI:29950"/>
        <dbReference type="ChEBI" id="CHEBI:30616"/>
        <dbReference type="ChEBI" id="CHEBI:33019"/>
        <dbReference type="ChEBI" id="CHEBI:61963"/>
        <dbReference type="ChEBI" id="CHEBI:87171"/>
        <dbReference type="ChEBI" id="CHEBI:87172"/>
        <dbReference type="ChEBI" id="CHEBI:456215"/>
        <dbReference type="EC" id="2.8.1.14"/>
    </reaction>
</comment>
<dbReference type="InterPro" id="IPR023382">
    <property type="entry name" value="MnmA-like_central_sf"/>
</dbReference>
<proteinExistence type="inferred from homology"/>
<evidence type="ECO:0000256" key="4">
    <source>
        <dbReference type="ARBA" id="ARBA00022555"/>
    </source>
</evidence>
<dbReference type="PANTHER" id="PTHR11933:SF5">
    <property type="entry name" value="MITOCHONDRIAL TRNA-SPECIFIC 2-THIOURIDYLASE 1"/>
    <property type="match status" value="1"/>
</dbReference>
<keyword evidence="10" id="KW-1015">Disulfide bond</keyword>
<dbReference type="Proteomes" id="UP000054886">
    <property type="component" value="Unassembled WGS sequence"/>
</dbReference>
<dbReference type="GO" id="GO:0103016">
    <property type="term" value="F:tRNA-uridine 2-sulfurtransferase activity"/>
    <property type="evidence" value="ECO:0007669"/>
    <property type="project" value="EnsemblFungi"/>
</dbReference>
<dbReference type="GO" id="GO:1990799">
    <property type="term" value="P:mitochondrial tRNA wobble position uridine thiolation"/>
    <property type="evidence" value="ECO:0007669"/>
    <property type="project" value="EnsemblFungi"/>
</dbReference>
<dbReference type="FunFam" id="2.30.30.280:FF:000001">
    <property type="entry name" value="tRNA-specific 2-thiouridylase MnmA"/>
    <property type="match status" value="1"/>
</dbReference>
<evidence type="ECO:0000259" key="12">
    <source>
        <dbReference type="Pfam" id="PF20258"/>
    </source>
</evidence>
<dbReference type="InterPro" id="IPR046884">
    <property type="entry name" value="MnmA-like_central"/>
</dbReference>
<evidence type="ECO:0000256" key="2">
    <source>
        <dbReference type="ARBA" id="ARBA00006191"/>
    </source>
</evidence>
<keyword evidence="9" id="KW-0694">RNA-binding</keyword>
<dbReference type="Pfam" id="PF03054">
    <property type="entry name" value="tRNA_Me_trans"/>
    <property type="match status" value="1"/>
</dbReference>
<dbReference type="VEuPathDB" id="FungiDB:GWK60_K01375"/>
<dbReference type="InterPro" id="IPR004506">
    <property type="entry name" value="MnmA-like"/>
</dbReference>
<name>A0A0W0DCU0_CANGB</name>
<dbReference type="GO" id="GO:0005739">
    <property type="term" value="C:mitochondrion"/>
    <property type="evidence" value="ECO:0007669"/>
    <property type="project" value="EnsemblFungi"/>
</dbReference>
<accession>A0A0W0DCU0</accession>
<evidence type="ECO:0000256" key="11">
    <source>
        <dbReference type="ARBA" id="ARBA00049564"/>
    </source>
</evidence>
<evidence type="ECO:0000259" key="13">
    <source>
        <dbReference type="Pfam" id="PF20259"/>
    </source>
</evidence>
<evidence type="ECO:0000256" key="6">
    <source>
        <dbReference type="ARBA" id="ARBA00022694"/>
    </source>
</evidence>
<dbReference type="NCBIfam" id="NF001138">
    <property type="entry name" value="PRK00143.1"/>
    <property type="match status" value="1"/>
</dbReference>
<keyword evidence="7" id="KW-0547">Nucleotide-binding</keyword>
<dbReference type="GO" id="GO:0005524">
    <property type="term" value="F:ATP binding"/>
    <property type="evidence" value="ECO:0007669"/>
    <property type="project" value="UniProtKB-KW"/>
</dbReference>
<feature type="domain" description="tRNA-specific 2-thiouridylase MnmA-like C-terminal" evidence="12">
    <location>
        <begin position="321"/>
        <end position="405"/>
    </location>
</feature>
<dbReference type="AlphaFoldDB" id="A0A0W0DCU0"/>
<dbReference type="FunFam" id="3.40.50.620:FF:000115">
    <property type="entry name" value="tRNA-specific 2-thiouridylase MnmA"/>
    <property type="match status" value="1"/>
</dbReference>
<evidence type="ECO:0000256" key="9">
    <source>
        <dbReference type="ARBA" id="ARBA00022884"/>
    </source>
</evidence>
<evidence type="ECO:0000256" key="7">
    <source>
        <dbReference type="ARBA" id="ARBA00022741"/>
    </source>
</evidence>
<dbReference type="VEuPathDB" id="FungiDB:GVI51_K01375"/>